<dbReference type="Proteomes" id="UP000198402">
    <property type="component" value="Unassembled WGS sequence"/>
</dbReference>
<name>A0A1Z5IJH6_9LACO</name>
<evidence type="ECO:0000259" key="1">
    <source>
        <dbReference type="Pfam" id="PF01872"/>
    </source>
</evidence>
<dbReference type="GO" id="GO:0009231">
    <property type="term" value="P:riboflavin biosynthetic process"/>
    <property type="evidence" value="ECO:0007669"/>
    <property type="project" value="InterPro"/>
</dbReference>
<dbReference type="InterPro" id="IPR002734">
    <property type="entry name" value="RibDG_C"/>
</dbReference>
<feature type="domain" description="Bacterial bifunctional deaminase-reductase C-terminal" evidence="1">
    <location>
        <begin position="3"/>
        <end position="167"/>
    </location>
</feature>
<dbReference type="EMBL" id="BCMG01000008">
    <property type="protein sequence ID" value="GAX01591.1"/>
    <property type="molecule type" value="Genomic_DNA"/>
</dbReference>
<dbReference type="PANTHER" id="PTHR38011:SF11">
    <property type="entry name" value="2,5-DIAMINO-6-RIBOSYLAMINO-4(3H)-PYRIMIDINONE 5'-PHOSPHATE REDUCTASE"/>
    <property type="match status" value="1"/>
</dbReference>
<evidence type="ECO:0000313" key="2">
    <source>
        <dbReference type="EMBL" id="GAX01591.1"/>
    </source>
</evidence>
<comment type="caution">
    <text evidence="2">The sequence shown here is derived from an EMBL/GenBank/DDBJ whole genome shotgun (WGS) entry which is preliminary data.</text>
</comment>
<reference evidence="2 3" key="1">
    <citation type="submission" date="2015-11" db="EMBL/GenBank/DDBJ databases">
        <title>Draft genome sequences of new species of the genus Lactobacillus isolated from orchardgrass silage.</title>
        <authorList>
            <person name="Tohno M."/>
            <person name="Tanizawa Y."/>
            <person name="Arita M."/>
        </authorList>
    </citation>
    <scope>NUCLEOTIDE SEQUENCE [LARGE SCALE GENOMIC DNA]</scope>
    <source>
        <strain evidence="2 3">IWT126</strain>
    </source>
</reference>
<accession>A0A1Z5IJH6</accession>
<dbReference type="GO" id="GO:0008703">
    <property type="term" value="F:5-amino-6-(5-phosphoribosylamino)uracil reductase activity"/>
    <property type="evidence" value="ECO:0007669"/>
    <property type="project" value="InterPro"/>
</dbReference>
<dbReference type="Pfam" id="PF01872">
    <property type="entry name" value="RibD_C"/>
    <property type="match status" value="1"/>
</dbReference>
<dbReference type="Gene3D" id="3.40.430.10">
    <property type="entry name" value="Dihydrofolate Reductase, subunit A"/>
    <property type="match status" value="1"/>
</dbReference>
<keyword evidence="3" id="KW-1185">Reference proteome</keyword>
<evidence type="ECO:0000313" key="3">
    <source>
        <dbReference type="Proteomes" id="UP000198402"/>
    </source>
</evidence>
<proteinExistence type="predicted"/>
<dbReference type="STRING" id="1302250.GCA_001313225_02419"/>
<dbReference type="PANTHER" id="PTHR38011">
    <property type="entry name" value="DIHYDROFOLATE REDUCTASE FAMILY PROTEIN (AFU_ORTHOLOGUE AFUA_8G06820)"/>
    <property type="match status" value="1"/>
</dbReference>
<dbReference type="SUPFAM" id="SSF53597">
    <property type="entry name" value="Dihydrofolate reductase-like"/>
    <property type="match status" value="1"/>
</dbReference>
<organism evidence="2 3">
    <name type="scientific">Secundilactobacillus silagei JCM 19001</name>
    <dbReference type="NCBI Taxonomy" id="1302250"/>
    <lineage>
        <taxon>Bacteria</taxon>
        <taxon>Bacillati</taxon>
        <taxon>Bacillota</taxon>
        <taxon>Bacilli</taxon>
        <taxon>Lactobacillales</taxon>
        <taxon>Lactobacillaceae</taxon>
        <taxon>Secundilactobacillus</taxon>
    </lineage>
</organism>
<dbReference type="AlphaFoldDB" id="A0A1Z5IJH6"/>
<dbReference type="InterPro" id="IPR050765">
    <property type="entry name" value="Riboflavin_Biosynth_HTPR"/>
</dbReference>
<gene>
    <name evidence="2" type="primary">folA_1</name>
    <name evidence="2" type="ORF">IWT126_01633</name>
</gene>
<sequence length="179" mass="19597">MMRKVVLYIAMSLDGYIADKRGGVSWLSGQDISIESQNNGGYGAFVATVDSVVMGYTTYHQVVTELAPGAWPYTGLKSYVLTHKQLSADDNVMAVSQPVTELIKQLRQQTGKAIWIMGGASIGRPLIATDLIDEYHLTIIPILLGAGVRLFEGQSQQIPLRLVTSTSDNGMLDCVYKRR</sequence>
<protein>
    <submittedName>
        <fullName evidence="2">Dihydrofolate reductase</fullName>
    </submittedName>
</protein>
<dbReference type="InterPro" id="IPR024072">
    <property type="entry name" value="DHFR-like_dom_sf"/>
</dbReference>
<dbReference type="RefSeq" id="WP_235870452.1">
    <property type="nucleotide sequence ID" value="NZ_BBFL01000011.1"/>
</dbReference>